<evidence type="ECO:0008006" key="2">
    <source>
        <dbReference type="Google" id="ProtNLM"/>
    </source>
</evidence>
<dbReference type="EMBL" id="LAZR01063016">
    <property type="protein sequence ID" value="KKK60343.1"/>
    <property type="molecule type" value="Genomic_DNA"/>
</dbReference>
<organism evidence="1">
    <name type="scientific">marine sediment metagenome</name>
    <dbReference type="NCBI Taxonomy" id="412755"/>
    <lineage>
        <taxon>unclassified sequences</taxon>
        <taxon>metagenomes</taxon>
        <taxon>ecological metagenomes</taxon>
    </lineage>
</organism>
<accession>A0A0F8WUF6</accession>
<gene>
    <name evidence="1" type="ORF">LCGC14_3025300</name>
</gene>
<name>A0A0F8WUF6_9ZZZZ</name>
<reference evidence="1" key="1">
    <citation type="journal article" date="2015" name="Nature">
        <title>Complex archaea that bridge the gap between prokaryotes and eukaryotes.</title>
        <authorList>
            <person name="Spang A."/>
            <person name="Saw J.H."/>
            <person name="Jorgensen S.L."/>
            <person name="Zaremba-Niedzwiedzka K."/>
            <person name="Martijn J."/>
            <person name="Lind A.E."/>
            <person name="van Eijk R."/>
            <person name="Schleper C."/>
            <person name="Guy L."/>
            <person name="Ettema T.J."/>
        </authorList>
    </citation>
    <scope>NUCLEOTIDE SEQUENCE</scope>
</reference>
<evidence type="ECO:0000313" key="1">
    <source>
        <dbReference type="EMBL" id="KKK60343.1"/>
    </source>
</evidence>
<proteinExistence type="predicted"/>
<protein>
    <recommendedName>
        <fullName evidence="2">B box-type domain-containing protein</fullName>
    </recommendedName>
</protein>
<comment type="caution">
    <text evidence="1">The sequence shown here is derived from an EMBL/GenBank/DDBJ whole genome shotgun (WGS) entry which is preliminary data.</text>
</comment>
<dbReference type="AlphaFoldDB" id="A0A0F8WUF6"/>
<sequence>MKTIIPPFWPCPKCNEENPVRDIPIEEADTLCLLCERESICRPCSKKLHQEGALLATYRTGP</sequence>